<evidence type="ECO:0000256" key="2">
    <source>
        <dbReference type="ARBA" id="ARBA00023002"/>
    </source>
</evidence>
<keyword evidence="3" id="KW-0520">NAD</keyword>
<accession>A0AAE9Z907</accession>
<feature type="domain" description="UDP-glucose/GDP-mannose dehydrogenase C-terminal" evidence="5">
    <location>
        <begin position="318"/>
        <end position="418"/>
    </location>
</feature>
<dbReference type="SUPFAM" id="SSF48179">
    <property type="entry name" value="6-phosphogluconate dehydrogenase C-terminal domain-like"/>
    <property type="match status" value="1"/>
</dbReference>
<dbReference type="PIRSF" id="PIRSF500136">
    <property type="entry name" value="UDP_ManNAc_DH"/>
    <property type="match status" value="1"/>
</dbReference>
<dbReference type="RefSeq" id="WP_044838495.1">
    <property type="nucleotide sequence ID" value="NZ_CP059734.1"/>
</dbReference>
<dbReference type="InterPro" id="IPR014026">
    <property type="entry name" value="UDP-Glc/GDP-Man_DH_dimer"/>
</dbReference>
<comment type="similarity">
    <text evidence="1 4">Belongs to the UDP-glucose/GDP-mannose dehydrogenase family.</text>
</comment>
<dbReference type="Pfam" id="PF03721">
    <property type="entry name" value="UDPG_MGDP_dh_N"/>
    <property type="match status" value="1"/>
</dbReference>
<evidence type="ECO:0000313" key="7">
    <source>
        <dbReference type="Proteomes" id="UP000032352"/>
    </source>
</evidence>
<dbReference type="InterPro" id="IPR001732">
    <property type="entry name" value="UDP-Glc/GDP-Man_DH_N"/>
</dbReference>
<dbReference type="PANTHER" id="PTHR43491:SF2">
    <property type="entry name" value="UDP-N-ACETYL-D-MANNOSAMINE DEHYDROGENASE"/>
    <property type="match status" value="1"/>
</dbReference>
<keyword evidence="7" id="KW-1185">Reference proteome</keyword>
<protein>
    <submittedName>
        <fullName evidence="6">Nucleotide sugar dehydrogenase</fullName>
    </submittedName>
</protein>
<dbReference type="SUPFAM" id="SSF51735">
    <property type="entry name" value="NAD(P)-binding Rossmann-fold domains"/>
    <property type="match status" value="1"/>
</dbReference>
<dbReference type="Pfam" id="PF03720">
    <property type="entry name" value="UDPG_MGDP_dh_C"/>
    <property type="match status" value="1"/>
</dbReference>
<dbReference type="AlphaFoldDB" id="A0AAE9Z907"/>
<dbReference type="InterPro" id="IPR017476">
    <property type="entry name" value="UDP-Glc/GDP-Man"/>
</dbReference>
<dbReference type="Pfam" id="PF00984">
    <property type="entry name" value="UDPG_MGDP_dh"/>
    <property type="match status" value="1"/>
</dbReference>
<evidence type="ECO:0000313" key="6">
    <source>
        <dbReference type="EMBL" id="WDE08980.1"/>
    </source>
</evidence>
<dbReference type="InterPro" id="IPR036220">
    <property type="entry name" value="UDP-Glc/GDP-Man_DH_C_sf"/>
</dbReference>
<evidence type="ECO:0000259" key="5">
    <source>
        <dbReference type="SMART" id="SM00984"/>
    </source>
</evidence>
<reference evidence="6 7" key="1">
    <citation type="journal article" date="2015" name="Genome Announc.">
        <title>Draft Genome Sequences of Marine Isolates of Thalassomonas viridans and Thalassomonas actiniarum.</title>
        <authorList>
            <person name="Olonade I."/>
            <person name="van Zyl L.J."/>
            <person name="Trindade M."/>
        </authorList>
    </citation>
    <scope>NUCLEOTIDE SEQUENCE [LARGE SCALE GENOMIC DNA]</scope>
    <source>
        <strain evidence="6 7">XOM25</strain>
    </source>
</reference>
<dbReference type="Gene3D" id="3.40.50.720">
    <property type="entry name" value="NAD(P)-binding Rossmann-like Domain"/>
    <property type="match status" value="2"/>
</dbReference>
<sequence>MFDLSKIKICVIGLGYVGLPLAVEFSKKFKTLGFDIQASRVDELSKGIDVTNEVTAGELEQASNIHFTSQVEDIGDCNFYVLTVPTPVDTDCIPDLSMVESASRLLGKYLTPHDVVVYESTVYPGATEEVAVPILEQESGLTLNKDLFVGYSPERINPGDKNNHLRDIVKIVSGSTPLCTEYINLVYSSIIRAGVHQAQSIKVAEAAKVIENTQRDTNIALINEFSIIFDKLSIDTKHVIDAAKTKWNFQAFYPGLVGGHCISVDPYYLAHKAGRVGHYAEMILSARRINEGMASHTANKLVRLMNHKKIHVVDSDILMLGFTFKENCPDVRNTQIYQLYDELLMHNAKVDIYDPLACPDTVSEHYGLEMIKCYKQKKYDAVVIAVAHDEFNELGETEIGAITKENKVVFDLKGILKQDLADARL</sequence>
<dbReference type="InterPro" id="IPR028359">
    <property type="entry name" value="UDP_ManNAc/GlcNAc_DH"/>
</dbReference>
<dbReference type="GO" id="GO:0051287">
    <property type="term" value="F:NAD binding"/>
    <property type="evidence" value="ECO:0007669"/>
    <property type="project" value="InterPro"/>
</dbReference>
<dbReference type="Proteomes" id="UP000032352">
    <property type="component" value="Chromosome pTvir"/>
</dbReference>
<dbReference type="GO" id="GO:0016628">
    <property type="term" value="F:oxidoreductase activity, acting on the CH-CH group of donors, NAD or NADP as acceptor"/>
    <property type="evidence" value="ECO:0007669"/>
    <property type="project" value="InterPro"/>
</dbReference>
<dbReference type="PIRSF" id="PIRSF000124">
    <property type="entry name" value="UDPglc_GDPman_dh"/>
    <property type="match status" value="1"/>
</dbReference>
<keyword evidence="2" id="KW-0560">Oxidoreductase</keyword>
<evidence type="ECO:0000256" key="1">
    <source>
        <dbReference type="ARBA" id="ARBA00006601"/>
    </source>
</evidence>
<dbReference type="InterPro" id="IPR014027">
    <property type="entry name" value="UDP-Glc/GDP-Man_DH_C"/>
</dbReference>
<dbReference type="NCBIfam" id="TIGR03026">
    <property type="entry name" value="NDP-sugDHase"/>
    <property type="match status" value="1"/>
</dbReference>
<reference evidence="6 7" key="2">
    <citation type="journal article" date="2022" name="Mar. Drugs">
        <title>Bioassay-Guided Fractionation Leads to the Detection of Cholic Acid Generated by the Rare Thalassomonas sp.</title>
        <authorList>
            <person name="Pheiffer F."/>
            <person name="Schneider Y.K."/>
            <person name="Hansen E.H."/>
            <person name="Andersen J.H."/>
            <person name="Isaksson J."/>
            <person name="Busche T."/>
            <person name="R C."/>
            <person name="Kalinowski J."/>
            <person name="Zyl L.V."/>
            <person name="Trindade M."/>
        </authorList>
    </citation>
    <scope>NUCLEOTIDE SEQUENCE [LARGE SCALE GENOMIC DNA]</scope>
    <source>
        <strain evidence="6 7">XOM25</strain>
    </source>
</reference>
<dbReference type="EMBL" id="CP059734">
    <property type="protein sequence ID" value="WDE08980.1"/>
    <property type="molecule type" value="Genomic_DNA"/>
</dbReference>
<dbReference type="PANTHER" id="PTHR43491">
    <property type="entry name" value="UDP-N-ACETYL-D-MANNOSAMINE DEHYDROGENASE"/>
    <property type="match status" value="1"/>
</dbReference>
<organism evidence="6 7">
    <name type="scientific">Thalassomonas viridans</name>
    <dbReference type="NCBI Taxonomy" id="137584"/>
    <lineage>
        <taxon>Bacteria</taxon>
        <taxon>Pseudomonadati</taxon>
        <taxon>Pseudomonadota</taxon>
        <taxon>Gammaproteobacteria</taxon>
        <taxon>Alteromonadales</taxon>
        <taxon>Colwelliaceae</taxon>
        <taxon>Thalassomonas</taxon>
    </lineage>
</organism>
<proteinExistence type="inferred from homology"/>
<dbReference type="SUPFAM" id="SSF52413">
    <property type="entry name" value="UDP-glucose/GDP-mannose dehydrogenase C-terminal domain"/>
    <property type="match status" value="1"/>
</dbReference>
<name>A0AAE9Z907_9GAMM</name>
<evidence type="ECO:0000256" key="4">
    <source>
        <dbReference type="PIRNR" id="PIRNR000124"/>
    </source>
</evidence>
<dbReference type="InterPro" id="IPR008927">
    <property type="entry name" value="6-PGluconate_DH-like_C_sf"/>
</dbReference>
<evidence type="ECO:0000256" key="3">
    <source>
        <dbReference type="ARBA" id="ARBA00023027"/>
    </source>
</evidence>
<dbReference type="SMART" id="SM00984">
    <property type="entry name" value="UDPG_MGDP_dh_C"/>
    <property type="match status" value="1"/>
</dbReference>
<dbReference type="GO" id="GO:0016616">
    <property type="term" value="F:oxidoreductase activity, acting on the CH-OH group of donors, NAD or NADP as acceptor"/>
    <property type="evidence" value="ECO:0007669"/>
    <property type="project" value="InterPro"/>
</dbReference>
<gene>
    <name evidence="6" type="ORF">SG34_029815</name>
</gene>
<dbReference type="KEGG" id="tvd:SG34_029815"/>
<dbReference type="InterPro" id="IPR036291">
    <property type="entry name" value="NAD(P)-bd_dom_sf"/>
</dbReference>
<dbReference type="GO" id="GO:0000271">
    <property type="term" value="P:polysaccharide biosynthetic process"/>
    <property type="evidence" value="ECO:0007669"/>
    <property type="project" value="InterPro"/>
</dbReference>